<dbReference type="InterPro" id="IPR036043">
    <property type="entry name" value="Phosphoglycerate_kinase_sf"/>
</dbReference>
<name>A0A1G2JBC1_9BACT</name>
<sequence length="353" mass="39111">MRSIKDFEVIDKRILVRCDFNVPLDEKGNILDDFRIKQTIPTIKYLIGKKAKIILMSHLDPESTGVADRKYTLDKVAEKLSDYLNISIEKETDCIGPEVETLANGLKQGQVLLLENLRFYKEETAGDMEFAKKLSYLGDIYVNDAFGASHRNHASIAIVPQILPNCMGLLLEKEIDNLNKIMGKSLPAGRQAEKPMVSIVGGTKVETKSKFIDKISEVSDFVIISGLLKEEVIAKNIKFKYPEKIIGPENNLHSLDIDEKTIKLFSEKILQAKTILWNGPFGKFEEQQYAKGTLAIAEAIIQSGAFSVVGGGETVEFLEKQGIIDKFSHVSTGGGAMLNYLSGDNLPGIEALN</sequence>
<dbReference type="GO" id="GO:0005524">
    <property type="term" value="F:ATP binding"/>
    <property type="evidence" value="ECO:0007669"/>
    <property type="project" value="UniProtKB-KW"/>
</dbReference>
<dbReference type="AlphaFoldDB" id="A0A1G2JBC1"/>
<proteinExistence type="inferred from homology"/>
<dbReference type="GO" id="GO:0006094">
    <property type="term" value="P:gluconeogenesis"/>
    <property type="evidence" value="ECO:0007669"/>
    <property type="project" value="TreeGrafter"/>
</dbReference>
<gene>
    <name evidence="12" type="ORF">A2401_00170</name>
</gene>
<dbReference type="EMBL" id="MHPP01000029">
    <property type="protein sequence ID" value="OGZ83740.1"/>
    <property type="molecule type" value="Genomic_DNA"/>
</dbReference>
<dbReference type="PRINTS" id="PR00477">
    <property type="entry name" value="PHGLYCKINASE"/>
</dbReference>
<evidence type="ECO:0000256" key="7">
    <source>
        <dbReference type="ARBA" id="ARBA00022741"/>
    </source>
</evidence>
<evidence type="ECO:0000256" key="5">
    <source>
        <dbReference type="ARBA" id="ARBA00016471"/>
    </source>
</evidence>
<keyword evidence="6 11" id="KW-0808">Transferase</keyword>
<keyword evidence="7" id="KW-0547">Nucleotide-binding</keyword>
<evidence type="ECO:0000256" key="6">
    <source>
        <dbReference type="ARBA" id="ARBA00022679"/>
    </source>
</evidence>
<comment type="pathway">
    <text evidence="2">Carbohydrate degradation; glycolysis; pyruvate from D-glyceraldehyde 3-phosphate: step 2/5.</text>
</comment>
<dbReference type="Gene3D" id="3.40.50.1260">
    <property type="entry name" value="Phosphoglycerate kinase, N-terminal domain"/>
    <property type="match status" value="3"/>
</dbReference>
<organism evidence="12 13">
    <name type="scientific">Candidatus Staskawiczbacteria bacterium RIFOXYC1_FULL_38_18</name>
    <dbReference type="NCBI Taxonomy" id="1802229"/>
    <lineage>
        <taxon>Bacteria</taxon>
        <taxon>Candidatus Staskawicziibacteriota</taxon>
    </lineage>
</organism>
<dbReference type="Pfam" id="PF00162">
    <property type="entry name" value="PGK"/>
    <property type="match status" value="2"/>
</dbReference>
<dbReference type="Proteomes" id="UP000177751">
    <property type="component" value="Unassembled WGS sequence"/>
</dbReference>
<dbReference type="GO" id="GO:0043531">
    <property type="term" value="F:ADP binding"/>
    <property type="evidence" value="ECO:0007669"/>
    <property type="project" value="TreeGrafter"/>
</dbReference>
<dbReference type="InterPro" id="IPR001576">
    <property type="entry name" value="Phosphoglycerate_kinase"/>
</dbReference>
<evidence type="ECO:0000256" key="9">
    <source>
        <dbReference type="ARBA" id="ARBA00022840"/>
    </source>
</evidence>
<accession>A0A1G2JBC1</accession>
<dbReference type="PIRSF" id="PIRSF000724">
    <property type="entry name" value="Pgk"/>
    <property type="match status" value="1"/>
</dbReference>
<feature type="binding site" evidence="10">
    <location>
        <position position="285"/>
    </location>
    <ligand>
        <name>ATP</name>
        <dbReference type="ChEBI" id="CHEBI:30616"/>
    </ligand>
</feature>
<evidence type="ECO:0000256" key="3">
    <source>
        <dbReference type="ARBA" id="ARBA00008982"/>
    </source>
</evidence>
<dbReference type="GO" id="GO:0006096">
    <property type="term" value="P:glycolytic process"/>
    <property type="evidence" value="ECO:0007669"/>
    <property type="project" value="InterPro"/>
</dbReference>
<comment type="caution">
    <text evidence="12">The sequence shown here is derived from an EMBL/GenBank/DDBJ whole genome shotgun (WGS) entry which is preliminary data.</text>
</comment>
<keyword evidence="8 11" id="KW-0418">Kinase</keyword>
<dbReference type="GO" id="GO:0005829">
    <property type="term" value="C:cytosol"/>
    <property type="evidence" value="ECO:0007669"/>
    <property type="project" value="TreeGrafter"/>
</dbReference>
<evidence type="ECO:0000256" key="11">
    <source>
        <dbReference type="RuleBase" id="RU000532"/>
    </source>
</evidence>
<evidence type="ECO:0000256" key="8">
    <source>
        <dbReference type="ARBA" id="ARBA00022777"/>
    </source>
</evidence>
<keyword evidence="9 10" id="KW-0067">ATP-binding</keyword>
<dbReference type="FunFam" id="3.40.50.1260:FF:000006">
    <property type="entry name" value="Phosphoglycerate kinase"/>
    <property type="match status" value="1"/>
</dbReference>
<dbReference type="STRING" id="1802229.A2401_00170"/>
<comment type="catalytic activity">
    <reaction evidence="1 11">
        <text>(2R)-3-phosphoglycerate + ATP = (2R)-3-phospho-glyceroyl phosphate + ADP</text>
        <dbReference type="Rhea" id="RHEA:14801"/>
        <dbReference type="ChEBI" id="CHEBI:30616"/>
        <dbReference type="ChEBI" id="CHEBI:57604"/>
        <dbReference type="ChEBI" id="CHEBI:58272"/>
        <dbReference type="ChEBI" id="CHEBI:456216"/>
        <dbReference type="EC" id="2.7.2.3"/>
    </reaction>
</comment>
<comment type="similarity">
    <text evidence="3 11">Belongs to the phosphoglycerate kinase family.</text>
</comment>
<dbReference type="SUPFAM" id="SSF53748">
    <property type="entry name" value="Phosphoglycerate kinase"/>
    <property type="match status" value="1"/>
</dbReference>
<protein>
    <recommendedName>
        <fullName evidence="5 11">Phosphoglycerate kinase</fullName>
        <ecNumber evidence="4 11">2.7.2.3</ecNumber>
    </recommendedName>
</protein>
<evidence type="ECO:0000256" key="2">
    <source>
        <dbReference type="ARBA" id="ARBA00004838"/>
    </source>
</evidence>
<dbReference type="PANTHER" id="PTHR11406:SF23">
    <property type="entry name" value="PHOSPHOGLYCERATE KINASE 1, CHLOROPLASTIC-RELATED"/>
    <property type="match status" value="1"/>
</dbReference>
<evidence type="ECO:0000313" key="13">
    <source>
        <dbReference type="Proteomes" id="UP000177751"/>
    </source>
</evidence>
<evidence type="ECO:0000256" key="1">
    <source>
        <dbReference type="ARBA" id="ARBA00000642"/>
    </source>
</evidence>
<dbReference type="GO" id="GO:0004618">
    <property type="term" value="F:phosphoglycerate kinase activity"/>
    <property type="evidence" value="ECO:0007669"/>
    <property type="project" value="UniProtKB-EC"/>
</dbReference>
<dbReference type="PANTHER" id="PTHR11406">
    <property type="entry name" value="PHOSPHOGLYCERATE KINASE"/>
    <property type="match status" value="1"/>
</dbReference>
<evidence type="ECO:0000313" key="12">
    <source>
        <dbReference type="EMBL" id="OGZ83740.1"/>
    </source>
</evidence>
<evidence type="ECO:0000256" key="4">
    <source>
        <dbReference type="ARBA" id="ARBA00013061"/>
    </source>
</evidence>
<dbReference type="InterPro" id="IPR015824">
    <property type="entry name" value="Phosphoglycerate_kinase_N"/>
</dbReference>
<dbReference type="EC" id="2.7.2.3" evidence="4 11"/>
<evidence type="ECO:0000256" key="10">
    <source>
        <dbReference type="PIRSR" id="PIRSR000724-2"/>
    </source>
</evidence>
<reference evidence="12 13" key="1">
    <citation type="journal article" date="2016" name="Nat. Commun.">
        <title>Thousands of microbial genomes shed light on interconnected biogeochemical processes in an aquifer system.</title>
        <authorList>
            <person name="Anantharaman K."/>
            <person name="Brown C.T."/>
            <person name="Hug L.A."/>
            <person name="Sharon I."/>
            <person name="Castelle C.J."/>
            <person name="Probst A.J."/>
            <person name="Thomas B.C."/>
            <person name="Singh A."/>
            <person name="Wilkins M.J."/>
            <person name="Karaoz U."/>
            <person name="Brodie E.L."/>
            <person name="Williams K.H."/>
            <person name="Hubbard S.S."/>
            <person name="Banfield J.F."/>
        </authorList>
    </citation>
    <scope>NUCLEOTIDE SEQUENCE [LARGE SCALE GENOMIC DNA]</scope>
</reference>
<feature type="binding site" evidence="10">
    <location>
        <position position="208"/>
    </location>
    <ligand>
        <name>ATP</name>
        <dbReference type="ChEBI" id="CHEBI:30616"/>
    </ligand>
</feature>